<dbReference type="PANTHER" id="PTHR30454:SF0">
    <property type="entry name" value="4-HYDROXY-3-METHYLBUT-2-EN-1-YL DIPHOSPHATE SYNTHASE (FERREDOXIN), CHLOROPLASTIC"/>
    <property type="match status" value="1"/>
</dbReference>
<evidence type="ECO:0000256" key="6">
    <source>
        <dbReference type="ARBA" id="ARBA00023014"/>
    </source>
</evidence>
<keyword evidence="8" id="KW-0732">Signal</keyword>
<accession>A0AAJ6Y379</accession>
<evidence type="ECO:0000313" key="10">
    <source>
        <dbReference type="Proteomes" id="UP000694918"/>
    </source>
</evidence>
<evidence type="ECO:0000256" key="7">
    <source>
        <dbReference type="ARBA" id="ARBA00023229"/>
    </source>
</evidence>
<dbReference type="GO" id="GO:0019288">
    <property type="term" value="P:isopentenyl diphosphate biosynthetic process, methylerythritol 4-phosphate pathway"/>
    <property type="evidence" value="ECO:0007669"/>
    <property type="project" value="TreeGrafter"/>
</dbReference>
<dbReference type="KEGG" id="peu:105137012"/>
<evidence type="ECO:0000256" key="3">
    <source>
        <dbReference type="ARBA" id="ARBA00022723"/>
    </source>
</evidence>
<dbReference type="SUPFAM" id="SSF56014">
    <property type="entry name" value="Nitrite and sulphite reductase 4Fe-4S domain-like"/>
    <property type="match status" value="1"/>
</dbReference>
<keyword evidence="4" id="KW-0560">Oxidoreductase</keyword>
<evidence type="ECO:0000256" key="4">
    <source>
        <dbReference type="ARBA" id="ARBA00023002"/>
    </source>
</evidence>
<dbReference type="GO" id="GO:0009507">
    <property type="term" value="C:chloroplast"/>
    <property type="evidence" value="ECO:0007669"/>
    <property type="project" value="TreeGrafter"/>
</dbReference>
<keyword evidence="3" id="KW-0479">Metal-binding</keyword>
<protein>
    <submittedName>
        <fullName evidence="11">4-hydroxy-3-methylbut-2-en-1-yl diphosphate synthase, chloroplastic-like</fullName>
    </submittedName>
</protein>
<evidence type="ECO:0000256" key="5">
    <source>
        <dbReference type="ARBA" id="ARBA00023004"/>
    </source>
</evidence>
<name>A0AAJ6Y379_POPEU</name>
<evidence type="ECO:0000256" key="2">
    <source>
        <dbReference type="ARBA" id="ARBA00022485"/>
    </source>
</evidence>
<feature type="domain" description="IspG C-terminal" evidence="9">
    <location>
        <begin position="147"/>
        <end position="235"/>
    </location>
</feature>
<dbReference type="GO" id="GO:0046872">
    <property type="term" value="F:metal ion binding"/>
    <property type="evidence" value="ECO:0007669"/>
    <property type="project" value="UniProtKB-KW"/>
</dbReference>
<reference evidence="11" key="1">
    <citation type="submission" date="2025-08" db="UniProtKB">
        <authorList>
            <consortium name="RefSeq"/>
        </authorList>
    </citation>
    <scope>IDENTIFICATION</scope>
</reference>
<proteinExistence type="predicted"/>
<keyword evidence="10" id="KW-1185">Reference proteome</keyword>
<keyword evidence="6" id="KW-0411">Iron-sulfur</keyword>
<dbReference type="RefSeq" id="XP_011040872.1">
    <property type="nucleotide sequence ID" value="XM_011042570.1"/>
</dbReference>
<sequence length="247" mass="26877">MPCFLSTLRSCLLVLTSFCQKVHAWLSLRGDGPCEELEILKHVDATMILHVLPLSEDKIGRVHAARRLFEYLADKALSVPVIHHIQFPKGVRRDELVIGAGTDAGAFLVDGLGDGVLVEAPDQDFDFLRNTSFNLLQGCRMRNTKTEYVSCPSCGRTLFDLQEISAEIREKTSHLPGVSIAIMGCIVNGPGEMADADFGYVGGAPGKIDLYVGKTVVKRGIEMEHATGALIQLIKDNGCWVDPPAEG</sequence>
<dbReference type="Proteomes" id="UP000694918">
    <property type="component" value="Unplaced"/>
</dbReference>
<feature type="signal peptide" evidence="8">
    <location>
        <begin position="1"/>
        <end position="24"/>
    </location>
</feature>
<comment type="cofactor">
    <cofactor evidence="1">
        <name>[4Fe-4S] cluster</name>
        <dbReference type="ChEBI" id="CHEBI:49883"/>
    </cofactor>
</comment>
<dbReference type="InterPro" id="IPR058579">
    <property type="entry name" value="IspG_C"/>
</dbReference>
<dbReference type="Pfam" id="PF26540">
    <property type="entry name" value="GcpE_C"/>
    <property type="match status" value="1"/>
</dbReference>
<keyword evidence="2" id="KW-0004">4Fe-4S</keyword>
<evidence type="ECO:0000256" key="1">
    <source>
        <dbReference type="ARBA" id="ARBA00001966"/>
    </source>
</evidence>
<keyword evidence="5" id="KW-0408">Iron</keyword>
<dbReference type="FunFam" id="3.30.413.10:FF:000006">
    <property type="entry name" value="4-hydroxy-3-methylbut-2-en-1-yl diphosphate synthase (flavodoxin)"/>
    <property type="match status" value="1"/>
</dbReference>
<organism evidence="10 11">
    <name type="scientific">Populus euphratica</name>
    <name type="common">Euphrates poplar</name>
    <dbReference type="NCBI Taxonomy" id="75702"/>
    <lineage>
        <taxon>Eukaryota</taxon>
        <taxon>Viridiplantae</taxon>
        <taxon>Streptophyta</taxon>
        <taxon>Embryophyta</taxon>
        <taxon>Tracheophyta</taxon>
        <taxon>Spermatophyta</taxon>
        <taxon>Magnoliopsida</taxon>
        <taxon>eudicotyledons</taxon>
        <taxon>Gunneridae</taxon>
        <taxon>Pentapetalae</taxon>
        <taxon>rosids</taxon>
        <taxon>fabids</taxon>
        <taxon>Malpighiales</taxon>
        <taxon>Salicaceae</taxon>
        <taxon>Saliceae</taxon>
        <taxon>Populus</taxon>
    </lineage>
</organism>
<dbReference type="GO" id="GO:0051539">
    <property type="term" value="F:4 iron, 4 sulfur cluster binding"/>
    <property type="evidence" value="ECO:0007669"/>
    <property type="project" value="UniProtKB-KW"/>
</dbReference>
<keyword evidence="7" id="KW-0414">Isoprene biosynthesis</keyword>
<gene>
    <name evidence="11" type="primary">LOC105137012</name>
</gene>
<evidence type="ECO:0000259" key="9">
    <source>
        <dbReference type="Pfam" id="PF26540"/>
    </source>
</evidence>
<feature type="chain" id="PRO_5042543012" evidence="8">
    <location>
        <begin position="25"/>
        <end position="247"/>
    </location>
</feature>
<dbReference type="GO" id="GO:0046429">
    <property type="term" value="F:4-hydroxy-3-methylbut-2-en-1-yl diphosphate synthase activity (ferredoxin)"/>
    <property type="evidence" value="ECO:0007669"/>
    <property type="project" value="InterPro"/>
</dbReference>
<dbReference type="InterPro" id="IPR004588">
    <property type="entry name" value="IspG_bac-typ"/>
</dbReference>
<dbReference type="GeneID" id="105137012"/>
<dbReference type="GO" id="GO:0016114">
    <property type="term" value="P:terpenoid biosynthetic process"/>
    <property type="evidence" value="ECO:0007669"/>
    <property type="project" value="InterPro"/>
</dbReference>
<dbReference type="InterPro" id="IPR045854">
    <property type="entry name" value="NO2/SO3_Rdtase_4Fe4S_sf"/>
</dbReference>
<evidence type="ECO:0000313" key="11">
    <source>
        <dbReference type="RefSeq" id="XP_011040872.1"/>
    </source>
</evidence>
<dbReference type="Gene3D" id="3.30.413.10">
    <property type="entry name" value="Sulfite Reductase Hemoprotein, domain 1"/>
    <property type="match status" value="1"/>
</dbReference>
<dbReference type="AlphaFoldDB" id="A0AAJ6Y379"/>
<dbReference type="PANTHER" id="PTHR30454">
    <property type="entry name" value="4-HYDROXY-3-METHYLBUT-2-EN-1-YL DIPHOSPHATE SYNTHASE"/>
    <property type="match status" value="1"/>
</dbReference>
<evidence type="ECO:0000256" key="8">
    <source>
        <dbReference type="SAM" id="SignalP"/>
    </source>
</evidence>